<gene>
    <name evidence="1" type="ORF">PCON_07482</name>
</gene>
<accession>U4L0X0</accession>
<dbReference type="EMBL" id="HF935380">
    <property type="protein sequence ID" value="CCX07893.1"/>
    <property type="molecule type" value="Genomic_DNA"/>
</dbReference>
<proteinExistence type="predicted"/>
<name>U4L0X0_PYROM</name>
<sequence length="98" mass="10680">MFLELSHGLLAPSVADTMFMFHTFLHDESTCFPPSFLASSRLGGALRETSDHHGGTKDLAAPGLFLIAWPRASADGLMKRRRDPGAACFDLESVSERT</sequence>
<organism evidence="1 2">
    <name type="scientific">Pyronema omphalodes (strain CBS 100304)</name>
    <name type="common">Pyronema confluens</name>
    <dbReference type="NCBI Taxonomy" id="1076935"/>
    <lineage>
        <taxon>Eukaryota</taxon>
        <taxon>Fungi</taxon>
        <taxon>Dikarya</taxon>
        <taxon>Ascomycota</taxon>
        <taxon>Pezizomycotina</taxon>
        <taxon>Pezizomycetes</taxon>
        <taxon>Pezizales</taxon>
        <taxon>Pyronemataceae</taxon>
        <taxon>Pyronema</taxon>
    </lineage>
</organism>
<reference evidence="1 2" key="1">
    <citation type="journal article" date="2013" name="PLoS Genet.">
        <title>The genome and development-dependent transcriptomes of Pyronema confluens: a window into fungal evolution.</title>
        <authorList>
            <person name="Traeger S."/>
            <person name="Altegoer F."/>
            <person name="Freitag M."/>
            <person name="Gabaldon T."/>
            <person name="Kempken F."/>
            <person name="Kumar A."/>
            <person name="Marcet-Houben M."/>
            <person name="Poggeler S."/>
            <person name="Stajich J.E."/>
            <person name="Nowrousian M."/>
        </authorList>
    </citation>
    <scope>NUCLEOTIDE SEQUENCE [LARGE SCALE GENOMIC DNA]</scope>
    <source>
        <strain evidence="2">CBS 100304</strain>
        <tissue evidence="1">Vegetative mycelium</tissue>
    </source>
</reference>
<protein>
    <submittedName>
        <fullName evidence="1">Uncharacterized protein</fullName>
    </submittedName>
</protein>
<keyword evidence="2" id="KW-1185">Reference proteome</keyword>
<dbReference type="AlphaFoldDB" id="U4L0X0"/>
<evidence type="ECO:0000313" key="1">
    <source>
        <dbReference type="EMBL" id="CCX07893.1"/>
    </source>
</evidence>
<dbReference type="Proteomes" id="UP000018144">
    <property type="component" value="Unassembled WGS sequence"/>
</dbReference>
<evidence type="ECO:0000313" key="2">
    <source>
        <dbReference type="Proteomes" id="UP000018144"/>
    </source>
</evidence>